<keyword evidence="1" id="KW-0472">Membrane</keyword>
<dbReference type="RefSeq" id="WP_092328692.1">
    <property type="nucleotide sequence ID" value="NZ_FNCP01000001.1"/>
</dbReference>
<name>A0A1G7RRB8_9FIRM</name>
<gene>
    <name evidence="3" type="ORF">SAMN05443529_101169</name>
</gene>
<dbReference type="Pfam" id="PF26018">
    <property type="entry name" value="BSH_RND_rel"/>
    <property type="match status" value="1"/>
</dbReference>
<keyword evidence="1" id="KW-1133">Transmembrane helix</keyword>
<evidence type="ECO:0000313" key="3">
    <source>
        <dbReference type="EMBL" id="SDG13292.1"/>
    </source>
</evidence>
<proteinExistence type="predicted"/>
<keyword evidence="1" id="KW-0812">Transmembrane</keyword>
<evidence type="ECO:0000256" key="1">
    <source>
        <dbReference type="SAM" id="Phobius"/>
    </source>
</evidence>
<accession>A0A1G7RRB8</accession>
<dbReference type="STRING" id="1121419.SAMN05443529_101169"/>
<evidence type="ECO:0000313" key="4">
    <source>
        <dbReference type="Proteomes" id="UP000198656"/>
    </source>
</evidence>
<evidence type="ECO:0000259" key="2">
    <source>
        <dbReference type="Pfam" id="PF26018"/>
    </source>
</evidence>
<keyword evidence="4" id="KW-1185">Reference proteome</keyword>
<dbReference type="OrthoDB" id="1792601at2"/>
<sequence length="310" mass="34011">MEGRRRKPYFWFWGLIFIMLVGGVGWCYRSSFIAGTIKFATAETGTINHERIVAATFANQELSVLAPLSGKVEYIGGDGRRIRRGEQVATIKPEGAAPGIKASGINQSITASMGGLFFQQSDGLESILTSENLISMDLNKLLTQNPVAKTTGDTFQTGEVIGKIVNNLIPTMAFLEISDIEELTVGKTMRVTMGKQTISAKILRKSDQPKGVIVQFPYYIDGSAVQRRQDVSWVFRPPTNGVLIPKSALWTKGEELGVFLWSEGIVQFRKVKVLDEDDNMVCIENLPSGIPVVITPRDGLEGLVANVKNI</sequence>
<protein>
    <submittedName>
        <fullName evidence="3">Putative membrane fusion protein</fullName>
    </submittedName>
</protein>
<feature type="domain" description="RND related barrel-sandwich hybrid" evidence="2">
    <location>
        <begin position="64"/>
        <end position="166"/>
    </location>
</feature>
<reference evidence="4" key="1">
    <citation type="submission" date="2016-10" db="EMBL/GenBank/DDBJ databases">
        <authorList>
            <person name="Varghese N."/>
            <person name="Submissions S."/>
        </authorList>
    </citation>
    <scope>NUCLEOTIDE SEQUENCE [LARGE SCALE GENOMIC DNA]</scope>
    <source>
        <strain evidence="4">DSM 8344</strain>
    </source>
</reference>
<dbReference type="EMBL" id="FNCP01000001">
    <property type="protein sequence ID" value="SDG13292.1"/>
    <property type="molecule type" value="Genomic_DNA"/>
</dbReference>
<feature type="transmembrane region" description="Helical" evidence="1">
    <location>
        <begin position="9"/>
        <end position="26"/>
    </location>
</feature>
<organism evidence="3 4">
    <name type="scientific">Desulfosporosinus hippei DSM 8344</name>
    <dbReference type="NCBI Taxonomy" id="1121419"/>
    <lineage>
        <taxon>Bacteria</taxon>
        <taxon>Bacillati</taxon>
        <taxon>Bacillota</taxon>
        <taxon>Clostridia</taxon>
        <taxon>Eubacteriales</taxon>
        <taxon>Desulfitobacteriaceae</taxon>
        <taxon>Desulfosporosinus</taxon>
    </lineage>
</organism>
<dbReference type="InterPro" id="IPR058709">
    <property type="entry name" value="BSH_RND-rel"/>
</dbReference>
<dbReference type="AlphaFoldDB" id="A0A1G7RRB8"/>
<dbReference type="Proteomes" id="UP000198656">
    <property type="component" value="Unassembled WGS sequence"/>
</dbReference>